<dbReference type="Proteomes" id="UP001549691">
    <property type="component" value="Unassembled WGS sequence"/>
</dbReference>
<feature type="domain" description="GCVT N-terminal" evidence="1">
    <location>
        <begin position="28"/>
        <end position="231"/>
    </location>
</feature>
<protein>
    <submittedName>
        <fullName evidence="2">Folate-binding protein</fullName>
    </submittedName>
</protein>
<dbReference type="Pfam" id="PF01571">
    <property type="entry name" value="GCV_T"/>
    <property type="match status" value="1"/>
</dbReference>
<gene>
    <name evidence="2" type="ORF">ABXR19_00270</name>
</gene>
<sequence>MNAPWSEFLQAHGASIDAATPDQISFRTPREETTLAARSTVLVPLIHLGLIHAAGEEAANFLHNLGSNDIKKLALERAQHNSLNSPKGRMLASFVIWRSEAGFSLALSADLHASILKKLSMYVLRAKVKLCDGGTERVLLGLAGPQATAALAAAGLSAPAEVLGVSQGDTRVVHLDGERYLIDCPAEAAAQVWQTLTDAGAAAAGTAAWRWLDIQAGLPVVTAQTQDEFVAQMLNFELLGGVNFQKGCYPGQEIVARTQYLGKLKKRMVRAHVAETSDAQVGADVYAPEFGEQSCGKLVSVAESPEGGFDLLAVMQISAFEAGEVHLGAVDGPLLSLAALPYTVD</sequence>
<dbReference type="Gene3D" id="3.30.70.1630">
    <property type="match status" value="1"/>
</dbReference>
<dbReference type="EMBL" id="JBEWZI010000001">
    <property type="protein sequence ID" value="MET7012605.1"/>
    <property type="molecule type" value="Genomic_DNA"/>
</dbReference>
<dbReference type="PIRSF" id="PIRSF006487">
    <property type="entry name" value="GcvT"/>
    <property type="match status" value="1"/>
</dbReference>
<dbReference type="PANTHER" id="PTHR22602:SF0">
    <property type="entry name" value="TRANSFERASE CAF17, MITOCHONDRIAL-RELATED"/>
    <property type="match status" value="1"/>
</dbReference>
<keyword evidence="3" id="KW-1185">Reference proteome</keyword>
<organism evidence="2 3">
    <name type="scientific">Uliginosibacterium flavum</name>
    <dbReference type="NCBI Taxonomy" id="1396831"/>
    <lineage>
        <taxon>Bacteria</taxon>
        <taxon>Pseudomonadati</taxon>
        <taxon>Pseudomonadota</taxon>
        <taxon>Betaproteobacteria</taxon>
        <taxon>Rhodocyclales</taxon>
        <taxon>Zoogloeaceae</taxon>
        <taxon>Uliginosibacterium</taxon>
    </lineage>
</organism>
<dbReference type="InterPro" id="IPR045179">
    <property type="entry name" value="YgfZ/GcvT"/>
</dbReference>
<dbReference type="InterPro" id="IPR017703">
    <property type="entry name" value="YgfZ/GCV_T_CS"/>
</dbReference>
<dbReference type="InterPro" id="IPR029043">
    <property type="entry name" value="GcvT/YgfZ_C"/>
</dbReference>
<evidence type="ECO:0000259" key="1">
    <source>
        <dbReference type="Pfam" id="PF01571"/>
    </source>
</evidence>
<accession>A0ABV2TFA4</accession>
<dbReference type="InterPro" id="IPR006222">
    <property type="entry name" value="GCVT_N"/>
</dbReference>
<evidence type="ECO:0000313" key="3">
    <source>
        <dbReference type="Proteomes" id="UP001549691"/>
    </source>
</evidence>
<comment type="caution">
    <text evidence="2">The sequence shown here is derived from an EMBL/GenBank/DDBJ whole genome shotgun (WGS) entry which is preliminary data.</text>
</comment>
<name>A0ABV2TFA4_9RHOO</name>
<dbReference type="NCBIfam" id="TIGR03317">
    <property type="entry name" value="ygfZ_signature"/>
    <property type="match status" value="1"/>
</dbReference>
<dbReference type="RefSeq" id="WP_354599069.1">
    <property type="nucleotide sequence ID" value="NZ_JBEWZI010000001.1"/>
</dbReference>
<dbReference type="PANTHER" id="PTHR22602">
    <property type="entry name" value="TRANSFERASE CAF17, MITOCHONDRIAL-RELATED"/>
    <property type="match status" value="1"/>
</dbReference>
<reference evidence="2 3" key="1">
    <citation type="submission" date="2024-07" db="EMBL/GenBank/DDBJ databases">
        <title>Uliginosibacterium flavum JJ3220;KACC:17644.</title>
        <authorList>
            <person name="Kim M.K."/>
        </authorList>
    </citation>
    <scope>NUCLEOTIDE SEQUENCE [LARGE SCALE GENOMIC DNA]</scope>
    <source>
        <strain evidence="2 3">KACC:17644</strain>
    </source>
</reference>
<dbReference type="Gene3D" id="3.30.70.1400">
    <property type="entry name" value="Aminomethyltransferase beta-barrel domains"/>
    <property type="match status" value="1"/>
</dbReference>
<dbReference type="SUPFAM" id="SSF101790">
    <property type="entry name" value="Aminomethyltransferase beta-barrel domain"/>
    <property type="match status" value="1"/>
</dbReference>
<proteinExistence type="predicted"/>
<dbReference type="SUPFAM" id="SSF103025">
    <property type="entry name" value="Folate-binding domain"/>
    <property type="match status" value="1"/>
</dbReference>
<dbReference type="Gene3D" id="2.40.30.160">
    <property type="match status" value="1"/>
</dbReference>
<evidence type="ECO:0000313" key="2">
    <source>
        <dbReference type="EMBL" id="MET7012605.1"/>
    </source>
</evidence>